<dbReference type="InterPro" id="IPR029510">
    <property type="entry name" value="Ald_DH_CS_GLU"/>
</dbReference>
<dbReference type="SUPFAM" id="SSF53720">
    <property type="entry name" value="ALDH-like"/>
    <property type="match status" value="1"/>
</dbReference>
<dbReference type="InterPro" id="IPR015590">
    <property type="entry name" value="Aldehyde_DH_dom"/>
</dbReference>
<dbReference type="OrthoDB" id="310895at2759"/>
<evidence type="ECO:0000256" key="2">
    <source>
        <dbReference type="ARBA" id="ARBA00023002"/>
    </source>
</evidence>
<keyword evidence="7" id="KW-1185">Reference proteome</keyword>
<dbReference type="InterPro" id="IPR016161">
    <property type="entry name" value="Ald_DH/histidinol_DH"/>
</dbReference>
<evidence type="ECO:0000256" key="4">
    <source>
        <dbReference type="RuleBase" id="RU003345"/>
    </source>
</evidence>
<dbReference type="PROSITE" id="PS00070">
    <property type="entry name" value="ALDEHYDE_DEHYDR_CYS"/>
    <property type="match status" value="1"/>
</dbReference>
<dbReference type="STRING" id="1884261.A0A5C3QC23"/>
<dbReference type="GO" id="GO:0016620">
    <property type="term" value="F:oxidoreductase activity, acting on the aldehyde or oxo group of donors, NAD or NADP as acceptor"/>
    <property type="evidence" value="ECO:0007669"/>
    <property type="project" value="InterPro"/>
</dbReference>
<evidence type="ECO:0000256" key="3">
    <source>
        <dbReference type="PROSITE-ProRule" id="PRU10007"/>
    </source>
</evidence>
<dbReference type="FunFam" id="3.40.309.10:FF:000012">
    <property type="entry name" value="Betaine aldehyde dehydrogenase"/>
    <property type="match status" value="1"/>
</dbReference>
<evidence type="ECO:0000259" key="5">
    <source>
        <dbReference type="Pfam" id="PF00171"/>
    </source>
</evidence>
<dbReference type="Gene3D" id="3.40.309.10">
    <property type="entry name" value="Aldehyde Dehydrogenase, Chain A, domain 2"/>
    <property type="match status" value="1"/>
</dbReference>
<dbReference type="InterPro" id="IPR016163">
    <property type="entry name" value="Ald_DH_C"/>
</dbReference>
<dbReference type="InterPro" id="IPR016160">
    <property type="entry name" value="Ald_DH_CS_CYS"/>
</dbReference>
<proteinExistence type="inferred from homology"/>
<evidence type="ECO:0000313" key="7">
    <source>
        <dbReference type="Proteomes" id="UP000305067"/>
    </source>
</evidence>
<dbReference type="AlphaFoldDB" id="A0A5C3QC23"/>
<accession>A0A5C3QC23</accession>
<keyword evidence="2 4" id="KW-0560">Oxidoreductase</keyword>
<dbReference type="PANTHER" id="PTHR11699">
    <property type="entry name" value="ALDEHYDE DEHYDROGENASE-RELATED"/>
    <property type="match status" value="1"/>
</dbReference>
<protein>
    <submittedName>
        <fullName evidence="6">Aldehyde dehydrogenase</fullName>
    </submittedName>
</protein>
<dbReference type="InterPro" id="IPR016162">
    <property type="entry name" value="Ald_DH_N"/>
</dbReference>
<feature type="domain" description="Aldehyde dehydrogenase" evidence="5">
    <location>
        <begin position="20"/>
        <end position="474"/>
    </location>
</feature>
<dbReference type="FunFam" id="3.40.605.10:FF:000007">
    <property type="entry name" value="NAD/NADP-dependent betaine aldehyde dehydrogenase"/>
    <property type="match status" value="1"/>
</dbReference>
<dbReference type="Gene3D" id="3.40.605.10">
    <property type="entry name" value="Aldehyde Dehydrogenase, Chain A, domain 1"/>
    <property type="match status" value="1"/>
</dbReference>
<comment type="similarity">
    <text evidence="1 4">Belongs to the aldehyde dehydrogenase family.</text>
</comment>
<dbReference type="EMBL" id="ML178835">
    <property type="protein sequence ID" value="TFK99116.1"/>
    <property type="molecule type" value="Genomic_DNA"/>
</dbReference>
<evidence type="ECO:0000313" key="6">
    <source>
        <dbReference type="EMBL" id="TFK99116.1"/>
    </source>
</evidence>
<feature type="active site" evidence="3">
    <location>
        <position position="249"/>
    </location>
</feature>
<gene>
    <name evidence="6" type="ORF">BDV98DRAFT_184333</name>
</gene>
<name>A0A5C3QC23_9AGAR</name>
<organism evidence="6 7">
    <name type="scientific">Pterulicium gracile</name>
    <dbReference type="NCBI Taxonomy" id="1884261"/>
    <lineage>
        <taxon>Eukaryota</taxon>
        <taxon>Fungi</taxon>
        <taxon>Dikarya</taxon>
        <taxon>Basidiomycota</taxon>
        <taxon>Agaricomycotina</taxon>
        <taxon>Agaricomycetes</taxon>
        <taxon>Agaricomycetidae</taxon>
        <taxon>Agaricales</taxon>
        <taxon>Pleurotineae</taxon>
        <taxon>Pterulaceae</taxon>
        <taxon>Pterulicium</taxon>
    </lineage>
</organism>
<reference evidence="6 7" key="1">
    <citation type="journal article" date="2019" name="Nat. Ecol. Evol.">
        <title>Megaphylogeny resolves global patterns of mushroom evolution.</title>
        <authorList>
            <person name="Varga T."/>
            <person name="Krizsan K."/>
            <person name="Foldi C."/>
            <person name="Dima B."/>
            <person name="Sanchez-Garcia M."/>
            <person name="Sanchez-Ramirez S."/>
            <person name="Szollosi G.J."/>
            <person name="Szarkandi J.G."/>
            <person name="Papp V."/>
            <person name="Albert L."/>
            <person name="Andreopoulos W."/>
            <person name="Angelini C."/>
            <person name="Antonin V."/>
            <person name="Barry K.W."/>
            <person name="Bougher N.L."/>
            <person name="Buchanan P."/>
            <person name="Buyck B."/>
            <person name="Bense V."/>
            <person name="Catcheside P."/>
            <person name="Chovatia M."/>
            <person name="Cooper J."/>
            <person name="Damon W."/>
            <person name="Desjardin D."/>
            <person name="Finy P."/>
            <person name="Geml J."/>
            <person name="Haridas S."/>
            <person name="Hughes K."/>
            <person name="Justo A."/>
            <person name="Karasinski D."/>
            <person name="Kautmanova I."/>
            <person name="Kiss B."/>
            <person name="Kocsube S."/>
            <person name="Kotiranta H."/>
            <person name="LaButti K.M."/>
            <person name="Lechner B.E."/>
            <person name="Liimatainen K."/>
            <person name="Lipzen A."/>
            <person name="Lukacs Z."/>
            <person name="Mihaltcheva S."/>
            <person name="Morgado L.N."/>
            <person name="Niskanen T."/>
            <person name="Noordeloos M.E."/>
            <person name="Ohm R.A."/>
            <person name="Ortiz-Santana B."/>
            <person name="Ovrebo C."/>
            <person name="Racz N."/>
            <person name="Riley R."/>
            <person name="Savchenko A."/>
            <person name="Shiryaev A."/>
            <person name="Soop K."/>
            <person name="Spirin V."/>
            <person name="Szebenyi C."/>
            <person name="Tomsovsky M."/>
            <person name="Tulloss R.E."/>
            <person name="Uehling J."/>
            <person name="Grigoriev I.V."/>
            <person name="Vagvolgyi C."/>
            <person name="Papp T."/>
            <person name="Martin F.M."/>
            <person name="Miettinen O."/>
            <person name="Hibbett D.S."/>
            <person name="Nagy L.G."/>
        </authorList>
    </citation>
    <scope>NUCLEOTIDE SEQUENCE [LARGE SCALE GENOMIC DNA]</scope>
    <source>
        <strain evidence="6 7">CBS 309.79</strain>
    </source>
</reference>
<dbReference type="Pfam" id="PF00171">
    <property type="entry name" value="Aldedh"/>
    <property type="match status" value="1"/>
</dbReference>
<dbReference type="PROSITE" id="PS00687">
    <property type="entry name" value="ALDEHYDE_DEHYDR_GLU"/>
    <property type="match status" value="1"/>
</dbReference>
<evidence type="ECO:0000256" key="1">
    <source>
        <dbReference type="ARBA" id="ARBA00009986"/>
    </source>
</evidence>
<sequence>MQPITKLIINGQETACVSGKRFPLIDPSTGKEWIQVDEADKEDVEIAVKYAEQAWPAWNAQHASVKAAAIRKFGELIVANANDIANLEAQTMGKTASSSRLEMSFIPMFCNYFASLTETAQSTTSTNTPGHLNYTLHEPYGVTAGILPWNGPVSIFLMKTMPAVAAGNAIIIKSSEKAPITPLILGKLVGEAGFPPGLIQVLSGFGPTVGSALALHMKIRKISFTGSTATGKLIQQMSGQSNLKAVTLELGGKSPVIVFPDADVQRAAQECAVSILFNAGQVCVGSSRIYVHRSIKEGFLKAYQANIAAFAQNIGNAQDEKTTHGPQVDKIQYDKIKQYLEVGRNEGDVLLGGSALDREGFFIDPTVFTDVPETSRLVREEIFGPVSVVNAFETEEEAVTHANDTEFGLYASVYTRDINRALRIASKLESGMVGVNCTSPTSAMDMPFGGYKQSGIGQELGPDALSFWKQTKSVFVKIE</sequence>
<dbReference type="Proteomes" id="UP000305067">
    <property type="component" value="Unassembled WGS sequence"/>
</dbReference>